<dbReference type="PANTHER" id="PTHR15696">
    <property type="entry name" value="SMG-7 SUPPRESSOR WITH MORPHOLOGICAL EFFECT ON GENITALIA PROTEIN 7"/>
    <property type="match status" value="1"/>
</dbReference>
<evidence type="ECO:0000259" key="4">
    <source>
        <dbReference type="Pfam" id="PF10374"/>
    </source>
</evidence>
<dbReference type="OrthoDB" id="69928at2759"/>
<dbReference type="GO" id="GO:0000184">
    <property type="term" value="P:nuclear-transcribed mRNA catabolic process, nonsense-mediated decay"/>
    <property type="evidence" value="ECO:0007669"/>
    <property type="project" value="TreeGrafter"/>
</dbReference>
<dbReference type="Proteomes" id="UP000626092">
    <property type="component" value="Unassembled WGS sequence"/>
</dbReference>
<dbReference type="Gene3D" id="1.25.40.10">
    <property type="entry name" value="Tetratricopeptide repeat domain"/>
    <property type="match status" value="2"/>
</dbReference>
<evidence type="ECO:0000259" key="3">
    <source>
        <dbReference type="Pfam" id="PF10373"/>
    </source>
</evidence>
<evidence type="ECO:0000256" key="2">
    <source>
        <dbReference type="SAM" id="MobiDB-lite"/>
    </source>
</evidence>
<keyword evidence="6" id="KW-1185">Reference proteome</keyword>
<dbReference type="InterPro" id="IPR011990">
    <property type="entry name" value="TPR-like_helical_dom_sf"/>
</dbReference>
<dbReference type="InterPro" id="IPR019458">
    <property type="entry name" value="Est1-like_N"/>
</dbReference>
<feature type="domain" description="Telomerase activating protein Est1-like N-terminal" evidence="4">
    <location>
        <begin position="1239"/>
        <end position="1360"/>
    </location>
</feature>
<dbReference type="FunFam" id="1.25.40.10:FF:000225">
    <property type="entry name" value="Protein SMG7"/>
    <property type="match status" value="2"/>
</dbReference>
<evidence type="ECO:0000313" key="5">
    <source>
        <dbReference type="EMBL" id="KAF7146985.1"/>
    </source>
</evidence>
<protein>
    <recommendedName>
        <fullName evidence="7">Protein SMG7</fullName>
    </recommendedName>
</protein>
<comment type="caution">
    <text evidence="5">The sequence shown here is derived from an EMBL/GenBank/DDBJ whole genome shotgun (WGS) entry which is preliminary data.</text>
</comment>
<evidence type="ECO:0008006" key="7">
    <source>
        <dbReference type="Google" id="ProtNLM"/>
    </source>
</evidence>
<dbReference type="GO" id="GO:0070034">
    <property type="term" value="F:telomerase RNA binding"/>
    <property type="evidence" value="ECO:0007669"/>
    <property type="project" value="TreeGrafter"/>
</dbReference>
<dbReference type="SUPFAM" id="SSF48452">
    <property type="entry name" value="TPR-like"/>
    <property type="match status" value="2"/>
</dbReference>
<evidence type="ECO:0000313" key="6">
    <source>
        <dbReference type="Proteomes" id="UP000626092"/>
    </source>
</evidence>
<dbReference type="PANTHER" id="PTHR15696:SF25">
    <property type="entry name" value="OS08G0305300 PROTEIN"/>
    <property type="match status" value="1"/>
</dbReference>
<dbReference type="InterPro" id="IPR045153">
    <property type="entry name" value="Est1/Ebs1-like"/>
</dbReference>
<dbReference type="GO" id="GO:0005697">
    <property type="term" value="C:telomerase holoenzyme complex"/>
    <property type="evidence" value="ECO:0007669"/>
    <property type="project" value="TreeGrafter"/>
</dbReference>
<proteinExistence type="predicted"/>
<feature type="region of interest" description="Disordered" evidence="2">
    <location>
        <begin position="59"/>
        <end position="80"/>
    </location>
</feature>
<feature type="domain" description="DNA/RNA-binding" evidence="3">
    <location>
        <begin position="1373"/>
        <end position="1705"/>
    </location>
</feature>
<dbReference type="Pfam" id="PF10374">
    <property type="entry name" value="EST1"/>
    <property type="match status" value="2"/>
</dbReference>
<dbReference type="EMBL" id="WJXA01000003">
    <property type="protein sequence ID" value="KAF7146985.1"/>
    <property type="molecule type" value="Genomic_DNA"/>
</dbReference>
<gene>
    <name evidence="5" type="ORF">RHSIM_Rhsim03G0039500</name>
</gene>
<name>A0A834LSG8_RHOSS</name>
<reference evidence="5" key="1">
    <citation type="submission" date="2019-11" db="EMBL/GenBank/DDBJ databases">
        <authorList>
            <person name="Liu Y."/>
            <person name="Hou J."/>
            <person name="Li T.-Q."/>
            <person name="Guan C.-H."/>
            <person name="Wu X."/>
            <person name="Wu H.-Z."/>
            <person name="Ling F."/>
            <person name="Zhang R."/>
            <person name="Shi X.-G."/>
            <person name="Ren J.-P."/>
            <person name="Chen E.-F."/>
            <person name="Sun J.-M."/>
        </authorList>
    </citation>
    <scope>NUCLEOTIDE SEQUENCE</scope>
    <source>
        <strain evidence="5">Adult_tree_wgs_1</strain>
        <tissue evidence="5">Leaves</tissue>
    </source>
</reference>
<dbReference type="GO" id="GO:0042162">
    <property type="term" value="F:telomeric DNA binding"/>
    <property type="evidence" value="ECO:0007669"/>
    <property type="project" value="TreeGrafter"/>
</dbReference>
<feature type="domain" description="Telomerase activating protein Est1-like N-terminal" evidence="4">
    <location>
        <begin position="169"/>
        <end position="290"/>
    </location>
</feature>
<accession>A0A834LSG8</accession>
<dbReference type="Pfam" id="PF10373">
    <property type="entry name" value="EST1_DNA_bind"/>
    <property type="match status" value="2"/>
</dbReference>
<dbReference type="InterPro" id="IPR018834">
    <property type="entry name" value="DNA/RNA-bd_Est1-type"/>
</dbReference>
<keyword evidence="1" id="KW-0677">Repeat</keyword>
<feature type="domain" description="DNA/RNA-binding" evidence="3">
    <location>
        <begin position="303"/>
        <end position="635"/>
    </location>
</feature>
<sequence>MFSIKSQAQIPLSFHFKLGFGVVPPKLSRIRLTFEILSWDIDSSRGLVLSKHHCNVGKETNGGRTAREVRRSTLNKKSAGDSSPVLLYWKLWVALLPLACRDRYNVTDFVQGILLVRLTYLSSNVELENRRRKAAHARIPSDPNAWQQMLENYEAIVLEDNAFSEQHEIEYALWQMHYRRIDELRGHLNSALASAGSTTSQNGKGPTRPGPDRITKIRSQFKTFLSEASGFYHDLMLKIRAKCGLPIGFDQENQILSQDGNISAEMKRGLISCHRCLIYLGDLARYKGLYGEAESKTRDFAAASSYYMQASSLWPSSGNPHHQLAILALYSGDELVAIYRYFRSLAVDNPFSTARDNLIIAFEKNRQNYSQLPGNAKASVKMVPARMTAKGRGKGDKSVKKDRSAESNLVKERASSIPETFKAFCIRFVRLNGILFTRTSLETFEDVYSIVRGDLLVLLASGPHEEFTFGSDAAECRLVIVRLIAILLFSVHNVNRETENQSYAEILQRSLLLQNVFTAIFEFMGLILERCIQLNDPSTSYLLPGIMVFVEWLACRQDIAVGSEVEEKQASARSFFWNHFVSFSNKLLSSGFSLIKEDGHETCFFNMSRYDEGETANRLALFEDIELRGFLPLLPAQLILEFSMKYPFGSDGGSKGKSARVQRIIAAGKALDNVIHVGQQTLYFDYKSKKFAFGAEPQMSDDYSCSGSWDIPSENGGGQEISAESQLNLGPQLGIEGDEEDEVIVFKPVLSDKDPDGVASKSPSSQVLGSSVDMESHAGTAVFVPNDGFLLQDASNTCSRPPISLANITPPYFQPSASTWLGEQFSANEQLTQLSLSENGLPMTHELQHHLIPQQSSNPNATNKYAETVVPCKFDSIMPLGKVVDSLSMKPSPMMPVGMRKNPVSRPVRHAGPPPGFNSFPSKLVEESSLSVATFKNENPPVDDYRWLDGYQFTSSTNQGIGINYDSMNHSAANGYHHPVSKINSSLGMVSFPFPGKQMPTHQVQAEKQKGWYEYQFLESLSLHQKQLQLQEGNPKSFVALPEHFLDLMGGDNEINWDWKLRIDEVMNLVWLDGWGANGVVWRYLKLDGLKYECDFEVEIFAVSVELPCFSKREPQKKLWEESGDRMLECDDLENRSPGRSDINIAPFDQEFGADGTLYITGNFKEALVISSYIAAQGNFKEALFKNLGFHIQNVELENRRRKAAHARIPSDPNAWQQMRENYEAIVLEDNAFSDQHEIEYALWQLHYRRIDELRGHLSAALASAGSAPSQNGKGPTRTGPDRITKIRSQFKTFLSEASGYYHDMMLKIRAKCGLPLGYDQETQILSQDGNISTEMKRGLISCHRCLIYLGDLARYKGLYAEVESKARDFAAASSYYMQASSLWPSNGNPHHQLAILALYSGDELVAIYRYFRSLAVDYPFSTARDNLIIAFDKNRQSYSQLPGNAKASVKIVPARMTAKRRGKVDTSVQKDSRAEANLVKEKASSVPVTFKAFSIRFVRLNGILFSRTSLETFEEVYSFVRGDLLDLLGSGANEEYTFGSDAAECRLVIVRLIAILIFSVHNVNRETENQSYAEILQRSLVLQNVFTAIFEFMGLILERCVQLNDPSTSYLLPGIMVFVEWLACRQDIAVGSEVDEKQASARSLFWNHFVSFLNKLLSSGLPAINEDGDETCFSNMRRYDEGETANRLALFEDVELRGFLPLLPAQLILDFSVKYPFGSDGGNKEKSARVQRIIAAGKALANVIHVGQQTLYYDSKSKRFALGIEPQMSDDCSLFGSWEIPRENGIGQVIPAESQLNLGPKLCVEREEDDEEIVFKPVLSEKNPDGVASKLTSCQVFGSSVNSSRVVDLESHSGGVVSVPIDGFLLKNTYSTCSRQPPPLANITPPYFQPSASTWLGEQVSANEQLTKLSLSENGFPMKLGLQHHLIPQQSFNLNDTNTYPDIVLPSKFDSIMTLGQVVDSLSTKPSPMMPAVMRKNPVSRPVRHAGPPPGFNSVPTKLVDEFSLPGVTSKNENAPMDDYRWLDGYQFTSSTNQGIGINNDFINQSVGNGYHQPVTQINSSLGMADLNKKNSSLGMVSFPFPGKQMPSFEVQAEKQKGWNDYQFLESLSLHQKQQQLQKGNQQSFFALPEQYQGQTFLEDGFFELRAIYLLDVQWPGAASSFTFALVLSFLDRMGGDNEISRDWKMRIDEVSVELPGCSDSAVDLKLAMGRVW</sequence>
<organism evidence="5 6">
    <name type="scientific">Rhododendron simsii</name>
    <name type="common">Sims's rhododendron</name>
    <dbReference type="NCBI Taxonomy" id="118357"/>
    <lineage>
        <taxon>Eukaryota</taxon>
        <taxon>Viridiplantae</taxon>
        <taxon>Streptophyta</taxon>
        <taxon>Embryophyta</taxon>
        <taxon>Tracheophyta</taxon>
        <taxon>Spermatophyta</taxon>
        <taxon>Magnoliopsida</taxon>
        <taxon>eudicotyledons</taxon>
        <taxon>Gunneridae</taxon>
        <taxon>Pentapetalae</taxon>
        <taxon>asterids</taxon>
        <taxon>Ericales</taxon>
        <taxon>Ericaceae</taxon>
        <taxon>Ericoideae</taxon>
        <taxon>Rhodoreae</taxon>
        <taxon>Rhododendron</taxon>
    </lineage>
</organism>
<evidence type="ECO:0000256" key="1">
    <source>
        <dbReference type="ARBA" id="ARBA00022737"/>
    </source>
</evidence>